<feature type="transmembrane region" description="Helical" evidence="1">
    <location>
        <begin position="6"/>
        <end position="29"/>
    </location>
</feature>
<keyword evidence="3" id="KW-1185">Reference proteome</keyword>
<name>A0A5C8PQK4_9HYPH</name>
<keyword evidence="1" id="KW-0812">Transmembrane</keyword>
<feature type="transmembrane region" description="Helical" evidence="1">
    <location>
        <begin position="50"/>
        <end position="70"/>
    </location>
</feature>
<dbReference type="OrthoDB" id="9804637at2"/>
<dbReference type="Proteomes" id="UP000321638">
    <property type="component" value="Unassembled WGS sequence"/>
</dbReference>
<keyword evidence="1" id="KW-0472">Membrane</keyword>
<dbReference type="InterPro" id="IPR009935">
    <property type="entry name" value="DUF1467"/>
</dbReference>
<dbReference type="Pfam" id="PF07330">
    <property type="entry name" value="DUF1467"/>
    <property type="match status" value="1"/>
</dbReference>
<reference evidence="2 3" key="1">
    <citation type="submission" date="2019-06" db="EMBL/GenBank/DDBJ databases">
        <title>New taxonomy in bacterial strain CC-CFT640, isolated from vineyard.</title>
        <authorList>
            <person name="Lin S.-Y."/>
            <person name="Tsai C.-F."/>
            <person name="Young C.-C."/>
        </authorList>
    </citation>
    <scope>NUCLEOTIDE SEQUENCE [LARGE SCALE GENOMIC DNA]</scope>
    <source>
        <strain evidence="2 3">CC-CFT640</strain>
    </source>
</reference>
<accession>A0A5C8PQK4</accession>
<dbReference type="EMBL" id="VDUZ01000010">
    <property type="protein sequence ID" value="TXL76699.1"/>
    <property type="molecule type" value="Genomic_DNA"/>
</dbReference>
<protein>
    <submittedName>
        <fullName evidence="2">DUF1467 family protein</fullName>
    </submittedName>
</protein>
<dbReference type="AlphaFoldDB" id="A0A5C8PQK4"/>
<proteinExistence type="predicted"/>
<comment type="caution">
    <text evidence="2">The sequence shown here is derived from an EMBL/GenBank/DDBJ whole genome shotgun (WGS) entry which is preliminary data.</text>
</comment>
<dbReference type="RefSeq" id="WP_147846961.1">
    <property type="nucleotide sequence ID" value="NZ_VDUZ01000010.1"/>
</dbReference>
<gene>
    <name evidence="2" type="ORF">FHP25_10895</name>
</gene>
<evidence type="ECO:0000313" key="3">
    <source>
        <dbReference type="Proteomes" id="UP000321638"/>
    </source>
</evidence>
<keyword evidence="1" id="KW-1133">Transmembrane helix</keyword>
<evidence type="ECO:0000313" key="2">
    <source>
        <dbReference type="EMBL" id="TXL76699.1"/>
    </source>
</evidence>
<sequence>MSWYTAFLVFAVIWWTVIFAILPLGVRRAEDAVRGADRGAPQRPDLKPKALITTAITAVFWVLWYVVWVLDVFALRAGG</sequence>
<evidence type="ECO:0000256" key="1">
    <source>
        <dbReference type="SAM" id="Phobius"/>
    </source>
</evidence>
<organism evidence="2 3">
    <name type="scientific">Vineibacter terrae</name>
    <dbReference type="NCBI Taxonomy" id="2586908"/>
    <lineage>
        <taxon>Bacteria</taxon>
        <taxon>Pseudomonadati</taxon>
        <taxon>Pseudomonadota</taxon>
        <taxon>Alphaproteobacteria</taxon>
        <taxon>Hyphomicrobiales</taxon>
        <taxon>Vineibacter</taxon>
    </lineage>
</organism>